<organism evidence="2 3">
    <name type="scientific">Setaria italica</name>
    <name type="common">Foxtail millet</name>
    <name type="synonym">Panicum italicum</name>
    <dbReference type="NCBI Taxonomy" id="4555"/>
    <lineage>
        <taxon>Eukaryota</taxon>
        <taxon>Viridiplantae</taxon>
        <taxon>Streptophyta</taxon>
        <taxon>Embryophyta</taxon>
        <taxon>Tracheophyta</taxon>
        <taxon>Spermatophyta</taxon>
        <taxon>Magnoliopsida</taxon>
        <taxon>Liliopsida</taxon>
        <taxon>Poales</taxon>
        <taxon>Poaceae</taxon>
        <taxon>PACMAD clade</taxon>
        <taxon>Panicoideae</taxon>
        <taxon>Panicodae</taxon>
        <taxon>Paniceae</taxon>
        <taxon>Cenchrinae</taxon>
        <taxon>Setaria</taxon>
    </lineage>
</organism>
<dbReference type="HOGENOM" id="CLU_3369328_0_0_1"/>
<evidence type="ECO:0000313" key="2">
    <source>
        <dbReference type="EnsemblPlants" id="KQL24956"/>
    </source>
</evidence>
<dbReference type="EMBL" id="AGNK02001152">
    <property type="status" value="NOT_ANNOTATED_CDS"/>
    <property type="molecule type" value="Genomic_DNA"/>
</dbReference>
<dbReference type="SUPFAM" id="SSF57829">
    <property type="entry name" value="Zn-binding ribosomal proteins"/>
    <property type="match status" value="1"/>
</dbReference>
<sequence>MCKNKEWRKHTLHKVTQYKKGKGSLSAQGKCPFCR</sequence>
<dbReference type="OrthoDB" id="759965at2759"/>
<reference evidence="1 3" key="1">
    <citation type="journal article" date="2012" name="Nat. Biotechnol.">
        <title>Reference genome sequence of the model plant Setaria.</title>
        <authorList>
            <person name="Bennetzen J.L."/>
            <person name="Schmutz J."/>
            <person name="Wang H."/>
            <person name="Percifield R."/>
            <person name="Hawkins J."/>
            <person name="Pontaroli A.C."/>
            <person name="Estep M."/>
            <person name="Feng L."/>
            <person name="Vaughn J.N."/>
            <person name="Grimwood J."/>
            <person name="Jenkins J."/>
            <person name="Barry K."/>
            <person name="Lindquist E."/>
            <person name="Hellsten U."/>
            <person name="Deshpande S."/>
            <person name="Wang X."/>
            <person name="Wu X."/>
            <person name="Mitros T."/>
            <person name="Triplett J."/>
            <person name="Yang X."/>
            <person name="Ye C.Y."/>
            <person name="Mauro-Herrera M."/>
            <person name="Wang L."/>
            <person name="Li P."/>
            <person name="Sharma M."/>
            <person name="Sharma R."/>
            <person name="Ronald P.C."/>
            <person name="Panaud O."/>
            <person name="Kellogg E.A."/>
            <person name="Brutnell T.P."/>
            <person name="Doust A.N."/>
            <person name="Tuskan G.A."/>
            <person name="Rokhsar D."/>
            <person name="Devos K.M."/>
        </authorList>
    </citation>
    <scope>NUCLEOTIDE SEQUENCE [LARGE SCALE GENOMIC DNA]</scope>
    <source>
        <strain evidence="3">cv. Yugu1</strain>
        <strain evidence="1">Yugu1</strain>
    </source>
</reference>
<dbReference type="STRING" id="4555.K4A1C2"/>
<proteinExistence type="predicted"/>
<dbReference type="InterPro" id="IPR053708">
    <property type="entry name" value="Ribosomal_LSU_eL42"/>
</dbReference>
<keyword evidence="3" id="KW-1185">Reference proteome</keyword>
<reference evidence="2" key="3">
    <citation type="submission" date="2018-08" db="UniProtKB">
        <authorList>
            <consortium name="EnsemblPlants"/>
        </authorList>
    </citation>
    <scope>IDENTIFICATION</scope>
    <source>
        <strain evidence="2">Yugu1</strain>
    </source>
</reference>
<dbReference type="InterPro" id="IPR011332">
    <property type="entry name" value="Ribosomal_zn-bd"/>
</dbReference>
<dbReference type="Gene3D" id="3.10.450.80">
    <property type="match status" value="1"/>
</dbReference>
<dbReference type="EMBL" id="CM003529">
    <property type="protein sequence ID" value="RCV12138.1"/>
    <property type="molecule type" value="Genomic_DNA"/>
</dbReference>
<accession>K4A1C2</accession>
<reference evidence="1" key="2">
    <citation type="submission" date="2015-07" db="EMBL/GenBank/DDBJ databases">
        <authorList>
            <person name="Noorani M."/>
        </authorList>
    </citation>
    <scope>NUCLEOTIDE SEQUENCE</scope>
    <source>
        <strain evidence="1">Yugu1</strain>
    </source>
</reference>
<dbReference type="GO" id="GO:0006412">
    <property type="term" value="P:translation"/>
    <property type="evidence" value="ECO:0007669"/>
    <property type="project" value="InterPro"/>
</dbReference>
<gene>
    <name evidence="1" type="ORF">SETIT_2G245300v2</name>
</gene>
<name>K4A1C2_SETIT</name>
<dbReference type="AlphaFoldDB" id="K4A1C2"/>
<dbReference type="Proteomes" id="UP000004995">
    <property type="component" value="Unassembled WGS sequence"/>
</dbReference>
<protein>
    <submittedName>
        <fullName evidence="1 2">Uncharacterized protein</fullName>
    </submittedName>
</protein>
<dbReference type="Gramene" id="KQL24956">
    <property type="protein sequence ID" value="KQL24956"/>
    <property type="gene ID" value="SETIT_032665mg"/>
</dbReference>
<evidence type="ECO:0000313" key="1">
    <source>
        <dbReference type="EMBL" id="RCV12138.1"/>
    </source>
</evidence>
<evidence type="ECO:0000313" key="3">
    <source>
        <dbReference type="Proteomes" id="UP000004995"/>
    </source>
</evidence>
<dbReference type="EnsemblPlants" id="KQL24956">
    <property type="protein sequence ID" value="KQL24956"/>
    <property type="gene ID" value="SETIT_032665mg"/>
</dbReference>